<dbReference type="InterPro" id="IPR023210">
    <property type="entry name" value="NADP_OxRdtase_dom"/>
</dbReference>
<evidence type="ECO:0000256" key="3">
    <source>
        <dbReference type="ARBA" id="ARBA00023002"/>
    </source>
</evidence>
<dbReference type="PANTHER" id="PTHR43827:SF3">
    <property type="entry name" value="NADP-DEPENDENT OXIDOREDUCTASE DOMAIN-CONTAINING PROTEIN"/>
    <property type="match status" value="1"/>
</dbReference>
<dbReference type="PROSITE" id="PS00798">
    <property type="entry name" value="ALDOKETO_REDUCTASE_1"/>
    <property type="match status" value="1"/>
</dbReference>
<dbReference type="InterPro" id="IPR018170">
    <property type="entry name" value="Aldo/ket_reductase_CS"/>
</dbReference>
<dbReference type="SUPFAM" id="SSF51430">
    <property type="entry name" value="NAD(P)-linked oxidoreductase"/>
    <property type="match status" value="1"/>
</dbReference>
<dbReference type="CDD" id="cd19132">
    <property type="entry name" value="AKR_AKR5D1_E1"/>
    <property type="match status" value="1"/>
</dbReference>
<dbReference type="RefSeq" id="WP_382394824.1">
    <property type="nucleotide sequence ID" value="NZ_JBHTCQ010000002.1"/>
</dbReference>
<protein>
    <submittedName>
        <fullName evidence="5">Aldo/keto reductase</fullName>
    </submittedName>
</protein>
<dbReference type="Pfam" id="PF00248">
    <property type="entry name" value="Aldo_ket_red"/>
    <property type="match status" value="1"/>
</dbReference>
<evidence type="ECO:0000313" key="6">
    <source>
        <dbReference type="Proteomes" id="UP001596455"/>
    </source>
</evidence>
<organism evidence="5 6">
    <name type="scientific">Georgenia alba</name>
    <dbReference type="NCBI Taxonomy" id="2233858"/>
    <lineage>
        <taxon>Bacteria</taxon>
        <taxon>Bacillati</taxon>
        <taxon>Actinomycetota</taxon>
        <taxon>Actinomycetes</taxon>
        <taxon>Micrococcales</taxon>
        <taxon>Bogoriellaceae</taxon>
        <taxon>Georgenia</taxon>
    </lineage>
</organism>
<dbReference type="PANTHER" id="PTHR43827">
    <property type="entry name" value="2,5-DIKETO-D-GLUCONIC ACID REDUCTASE"/>
    <property type="match status" value="1"/>
</dbReference>
<dbReference type="PRINTS" id="PR00069">
    <property type="entry name" value="ALDKETRDTASE"/>
</dbReference>
<keyword evidence="6" id="KW-1185">Reference proteome</keyword>
<dbReference type="EMBL" id="JBHTCQ010000002">
    <property type="protein sequence ID" value="MFC7405934.1"/>
    <property type="molecule type" value="Genomic_DNA"/>
</dbReference>
<dbReference type="Gene3D" id="3.20.20.100">
    <property type="entry name" value="NADP-dependent oxidoreductase domain"/>
    <property type="match status" value="1"/>
</dbReference>
<evidence type="ECO:0000313" key="5">
    <source>
        <dbReference type="EMBL" id="MFC7405934.1"/>
    </source>
</evidence>
<sequence>MTSLPDLTLNDGTTLPAIGFGTWTLRGSDATEQVASALEAGYRLIDTAASYGNEAEVGRAVAESGIARSQIAVTSKLAGPDHGYDATLRAVERSLAALGLDRLDLYLIHWPLPARDLYVDTWRAFIRLRDEGVVRSVGVSNFTAAHLDRVIAETGVTPAVNQIELHPGFVQEQMRAAHATRGILTQSWGPLGRGRGILDAEAVREVAQAHGVTPAQAVLRWHHQLGAQPLPKSGDPTRQRENLDIAGFTLDEEQMARIASLPQRRLGGDPDTHEE</sequence>
<evidence type="ECO:0000256" key="2">
    <source>
        <dbReference type="ARBA" id="ARBA00022857"/>
    </source>
</evidence>
<proteinExistence type="inferred from homology"/>
<feature type="domain" description="NADP-dependent oxidoreductase" evidence="4">
    <location>
        <begin position="17"/>
        <end position="261"/>
    </location>
</feature>
<dbReference type="PROSITE" id="PS00062">
    <property type="entry name" value="ALDOKETO_REDUCTASE_2"/>
    <property type="match status" value="1"/>
</dbReference>
<comment type="caution">
    <text evidence="5">The sequence shown here is derived from an EMBL/GenBank/DDBJ whole genome shotgun (WGS) entry which is preliminary data.</text>
</comment>
<dbReference type="InterPro" id="IPR036812">
    <property type="entry name" value="NAD(P)_OxRdtase_dom_sf"/>
</dbReference>
<dbReference type="InterPro" id="IPR020471">
    <property type="entry name" value="AKR"/>
</dbReference>
<evidence type="ECO:0000259" key="4">
    <source>
        <dbReference type="Pfam" id="PF00248"/>
    </source>
</evidence>
<dbReference type="Proteomes" id="UP001596455">
    <property type="component" value="Unassembled WGS sequence"/>
</dbReference>
<accession>A0ABW2Q901</accession>
<keyword evidence="3" id="KW-0560">Oxidoreductase</keyword>
<gene>
    <name evidence="5" type="ORF">ACFQQL_12490</name>
</gene>
<reference evidence="6" key="1">
    <citation type="journal article" date="2019" name="Int. J. Syst. Evol. Microbiol.">
        <title>The Global Catalogue of Microorganisms (GCM) 10K type strain sequencing project: providing services to taxonomists for standard genome sequencing and annotation.</title>
        <authorList>
            <consortium name="The Broad Institute Genomics Platform"/>
            <consortium name="The Broad Institute Genome Sequencing Center for Infectious Disease"/>
            <person name="Wu L."/>
            <person name="Ma J."/>
        </authorList>
    </citation>
    <scope>NUCLEOTIDE SEQUENCE [LARGE SCALE GENOMIC DNA]</scope>
    <source>
        <strain evidence="6">JCM 1490</strain>
    </source>
</reference>
<comment type="similarity">
    <text evidence="1">Belongs to the aldo/keto reductase family.</text>
</comment>
<keyword evidence="2" id="KW-0521">NADP</keyword>
<dbReference type="PIRSF" id="PIRSF000097">
    <property type="entry name" value="AKR"/>
    <property type="match status" value="1"/>
</dbReference>
<evidence type="ECO:0000256" key="1">
    <source>
        <dbReference type="ARBA" id="ARBA00007905"/>
    </source>
</evidence>
<name>A0ABW2Q901_9MICO</name>